<dbReference type="RefSeq" id="WP_255134889.1">
    <property type="nucleotide sequence ID" value="NZ_JANDBC010000002.1"/>
</dbReference>
<dbReference type="Gene3D" id="1.10.150.650">
    <property type="match status" value="1"/>
</dbReference>
<accession>A0A9X2REH5</accession>
<dbReference type="Gene3D" id="3.20.20.140">
    <property type="entry name" value="Metal-dependent hydrolases"/>
    <property type="match status" value="1"/>
</dbReference>
<evidence type="ECO:0000313" key="2">
    <source>
        <dbReference type="EMBL" id="MCP9292016.1"/>
    </source>
</evidence>
<evidence type="ECO:0000259" key="1">
    <source>
        <dbReference type="SMART" id="SM00481"/>
    </source>
</evidence>
<dbReference type="Pfam" id="PF02811">
    <property type="entry name" value="PHP"/>
    <property type="match status" value="1"/>
</dbReference>
<dbReference type="InterPro" id="IPR052018">
    <property type="entry name" value="PHP_domain"/>
</dbReference>
<dbReference type="SUPFAM" id="SSF89550">
    <property type="entry name" value="PHP domain-like"/>
    <property type="match status" value="1"/>
</dbReference>
<gene>
    <name evidence="2" type="ORF">NM125_10550</name>
</gene>
<proteinExistence type="predicted"/>
<dbReference type="PANTHER" id="PTHR42924">
    <property type="entry name" value="EXONUCLEASE"/>
    <property type="match status" value="1"/>
</dbReference>
<evidence type="ECO:0000313" key="3">
    <source>
        <dbReference type="Proteomes" id="UP001139125"/>
    </source>
</evidence>
<protein>
    <submittedName>
        <fullName evidence="2">PHP domain-containing protein</fullName>
    </submittedName>
</protein>
<dbReference type="InterPro" id="IPR016195">
    <property type="entry name" value="Pol/histidinol_Pase-like"/>
</dbReference>
<dbReference type="GO" id="GO:0004534">
    <property type="term" value="F:5'-3' RNA exonuclease activity"/>
    <property type="evidence" value="ECO:0007669"/>
    <property type="project" value="TreeGrafter"/>
</dbReference>
<dbReference type="GO" id="GO:0035312">
    <property type="term" value="F:5'-3' DNA exonuclease activity"/>
    <property type="evidence" value="ECO:0007669"/>
    <property type="project" value="TreeGrafter"/>
</dbReference>
<dbReference type="EMBL" id="JANDBC010000002">
    <property type="protein sequence ID" value="MCP9292016.1"/>
    <property type="molecule type" value="Genomic_DNA"/>
</dbReference>
<organism evidence="2 3">
    <name type="scientific">Gracilimonas sediminicola</name>
    <dbReference type="NCBI Taxonomy" id="2952158"/>
    <lineage>
        <taxon>Bacteria</taxon>
        <taxon>Pseudomonadati</taxon>
        <taxon>Balneolota</taxon>
        <taxon>Balneolia</taxon>
        <taxon>Balneolales</taxon>
        <taxon>Balneolaceae</taxon>
        <taxon>Gracilimonas</taxon>
    </lineage>
</organism>
<reference evidence="2" key="1">
    <citation type="submission" date="2022-06" db="EMBL/GenBank/DDBJ databases">
        <title>Gracilimonas sp. CAU 1638 isolated from sea sediment.</title>
        <authorList>
            <person name="Kim W."/>
        </authorList>
    </citation>
    <scope>NUCLEOTIDE SEQUENCE</scope>
    <source>
        <strain evidence="2">CAU 1638</strain>
    </source>
</reference>
<feature type="domain" description="Polymerase/histidinol phosphatase N-terminal" evidence="1">
    <location>
        <begin position="5"/>
        <end position="70"/>
    </location>
</feature>
<dbReference type="InterPro" id="IPR003141">
    <property type="entry name" value="Pol/His_phosphatase_N"/>
</dbReference>
<dbReference type="AlphaFoldDB" id="A0A9X2REH5"/>
<dbReference type="Proteomes" id="UP001139125">
    <property type="component" value="Unassembled WGS sequence"/>
</dbReference>
<dbReference type="SMART" id="SM00481">
    <property type="entry name" value="POLIIIAc"/>
    <property type="match status" value="1"/>
</dbReference>
<sequence length="283" mass="31665">MPLKADLHIHTTCSDGRLLPEEAVQVAKDKNLASLAITDHDTCQGYFKAVDKANELDIELIPGVEITSVLGGKEVHILAYYFDPDTNYLEEFLKEQKKARKNRIKGIIKTVKKSGIDVEYDEVWAEANGANIGRPHLARVLTQKGYVSSPKEAFIRYLSNQKLGSIESTYPDYREVIEIIKNVGGASVVAHPGRFYSTDEMQAFVDAGIDGVECIHPSHNFKLQKKYTEFCEEHGLLMTGGSDTHEGVDTGYTNLGVVTIAYKHIEKMKKMTEQRKNITEIKS</sequence>
<name>A0A9X2REH5_9BACT</name>
<dbReference type="InterPro" id="IPR004013">
    <property type="entry name" value="PHP_dom"/>
</dbReference>
<keyword evidence="3" id="KW-1185">Reference proteome</keyword>
<dbReference type="PANTHER" id="PTHR42924:SF3">
    <property type="entry name" value="POLYMERASE_HISTIDINOL PHOSPHATASE N-TERMINAL DOMAIN-CONTAINING PROTEIN"/>
    <property type="match status" value="1"/>
</dbReference>
<comment type="caution">
    <text evidence="2">The sequence shown here is derived from an EMBL/GenBank/DDBJ whole genome shotgun (WGS) entry which is preliminary data.</text>
</comment>
<dbReference type="CDD" id="cd07438">
    <property type="entry name" value="PHP_HisPPase_AMP"/>
    <property type="match status" value="1"/>
</dbReference>